<dbReference type="PANTHER" id="PTHR43884:SF20">
    <property type="entry name" value="ACYL-COA DEHYDROGENASE FADE28"/>
    <property type="match status" value="1"/>
</dbReference>
<dbReference type="Pfam" id="PF02770">
    <property type="entry name" value="Acyl-CoA_dh_M"/>
    <property type="match status" value="1"/>
</dbReference>
<organism evidence="10 11">
    <name type="scientific">SAR86 cluster bacterium</name>
    <dbReference type="NCBI Taxonomy" id="2030880"/>
    <lineage>
        <taxon>Bacteria</taxon>
        <taxon>Pseudomonadati</taxon>
        <taxon>Pseudomonadota</taxon>
        <taxon>Gammaproteobacteria</taxon>
        <taxon>SAR86 cluster</taxon>
    </lineage>
</organism>
<dbReference type="AlphaFoldDB" id="A0A2A4MW55"/>
<name>A0A2A4MW55_9GAMM</name>
<dbReference type="InterPro" id="IPR006091">
    <property type="entry name" value="Acyl-CoA_Oxase/DH_mid-dom"/>
</dbReference>
<feature type="domain" description="Acyl-CoA dehydrogenase/oxidase N-terminal" evidence="9">
    <location>
        <begin position="6"/>
        <end position="118"/>
    </location>
</feature>
<comment type="caution">
    <text evidence="10">The sequence shown here is derived from an EMBL/GenBank/DDBJ whole genome shotgun (WGS) entry which is preliminary data.</text>
</comment>
<reference evidence="11" key="1">
    <citation type="submission" date="2017-08" db="EMBL/GenBank/DDBJ databases">
        <title>A dynamic microbial community with high functional redundancy inhabits the cold, oxic subseafloor aquifer.</title>
        <authorList>
            <person name="Tully B.J."/>
            <person name="Wheat C.G."/>
            <person name="Glazer B.T."/>
            <person name="Huber J.A."/>
        </authorList>
    </citation>
    <scope>NUCLEOTIDE SEQUENCE [LARGE SCALE GENOMIC DNA]</scope>
</reference>
<dbReference type="Pfam" id="PF00441">
    <property type="entry name" value="Acyl-CoA_dh_1"/>
    <property type="match status" value="1"/>
</dbReference>
<dbReference type="Gene3D" id="2.40.110.10">
    <property type="entry name" value="Butyryl-CoA Dehydrogenase, subunit A, domain 2"/>
    <property type="match status" value="1"/>
</dbReference>
<keyword evidence="3 6" id="KW-0285">Flavoprotein</keyword>
<evidence type="ECO:0000259" key="7">
    <source>
        <dbReference type="Pfam" id="PF00441"/>
    </source>
</evidence>
<dbReference type="GO" id="GO:0003995">
    <property type="term" value="F:acyl-CoA dehydrogenase activity"/>
    <property type="evidence" value="ECO:0007669"/>
    <property type="project" value="TreeGrafter"/>
</dbReference>
<evidence type="ECO:0000313" key="10">
    <source>
        <dbReference type="EMBL" id="PCH63954.1"/>
    </source>
</evidence>
<dbReference type="InterPro" id="IPR046373">
    <property type="entry name" value="Acyl-CoA_Oxase/DH_mid-dom_sf"/>
</dbReference>
<dbReference type="Gene3D" id="1.10.540.10">
    <property type="entry name" value="Acyl-CoA dehydrogenase/oxidase, N-terminal domain"/>
    <property type="match status" value="1"/>
</dbReference>
<evidence type="ECO:0000256" key="3">
    <source>
        <dbReference type="ARBA" id="ARBA00022630"/>
    </source>
</evidence>
<protein>
    <submittedName>
        <fullName evidence="10">Pimeloyl-CoA dehydrogenase small subunit</fullName>
    </submittedName>
</protein>
<evidence type="ECO:0000313" key="11">
    <source>
        <dbReference type="Proteomes" id="UP000218172"/>
    </source>
</evidence>
<gene>
    <name evidence="10" type="ORF">COC19_00395</name>
</gene>
<accession>A0A2A4MW55</accession>
<evidence type="ECO:0000256" key="2">
    <source>
        <dbReference type="ARBA" id="ARBA00009347"/>
    </source>
</evidence>
<dbReference type="InterPro" id="IPR009075">
    <property type="entry name" value="AcylCo_DH/oxidase_C"/>
</dbReference>
<evidence type="ECO:0000259" key="9">
    <source>
        <dbReference type="Pfam" id="PF02771"/>
    </source>
</evidence>
<evidence type="ECO:0000256" key="6">
    <source>
        <dbReference type="RuleBase" id="RU362125"/>
    </source>
</evidence>
<dbReference type="InterPro" id="IPR036250">
    <property type="entry name" value="AcylCo_DH-like_C"/>
</dbReference>
<dbReference type="GO" id="GO:0050660">
    <property type="term" value="F:flavin adenine dinucleotide binding"/>
    <property type="evidence" value="ECO:0007669"/>
    <property type="project" value="InterPro"/>
</dbReference>
<keyword evidence="5 6" id="KW-0560">Oxidoreductase</keyword>
<proteinExistence type="inferred from homology"/>
<dbReference type="EMBL" id="NVQR01000005">
    <property type="protein sequence ID" value="PCH63954.1"/>
    <property type="molecule type" value="Genomic_DNA"/>
</dbReference>
<dbReference type="SUPFAM" id="SSF47203">
    <property type="entry name" value="Acyl-CoA dehydrogenase C-terminal domain-like"/>
    <property type="match status" value="1"/>
</dbReference>
<evidence type="ECO:0000256" key="5">
    <source>
        <dbReference type="ARBA" id="ARBA00023002"/>
    </source>
</evidence>
<dbReference type="PANTHER" id="PTHR43884">
    <property type="entry name" value="ACYL-COA DEHYDROGENASE"/>
    <property type="match status" value="1"/>
</dbReference>
<evidence type="ECO:0000256" key="1">
    <source>
        <dbReference type="ARBA" id="ARBA00001974"/>
    </source>
</evidence>
<dbReference type="CDD" id="cd00567">
    <property type="entry name" value="ACAD"/>
    <property type="match status" value="1"/>
</dbReference>
<feature type="domain" description="Acyl-CoA dehydrogenase/oxidase C-terminal" evidence="7">
    <location>
        <begin position="242"/>
        <end position="372"/>
    </location>
</feature>
<comment type="similarity">
    <text evidence="2 6">Belongs to the acyl-CoA dehydrogenase family.</text>
</comment>
<dbReference type="Pfam" id="PF02771">
    <property type="entry name" value="Acyl-CoA_dh_N"/>
    <property type="match status" value="1"/>
</dbReference>
<dbReference type="InterPro" id="IPR009100">
    <property type="entry name" value="AcylCoA_DH/oxidase_NM_dom_sf"/>
</dbReference>
<evidence type="ECO:0000256" key="4">
    <source>
        <dbReference type="ARBA" id="ARBA00022827"/>
    </source>
</evidence>
<comment type="cofactor">
    <cofactor evidence="1 6">
        <name>FAD</name>
        <dbReference type="ChEBI" id="CHEBI:57692"/>
    </cofactor>
</comment>
<dbReference type="Proteomes" id="UP000218172">
    <property type="component" value="Unassembled WGS sequence"/>
</dbReference>
<dbReference type="InterPro" id="IPR037069">
    <property type="entry name" value="AcylCoA_DH/ox_N_sf"/>
</dbReference>
<dbReference type="InterPro" id="IPR013786">
    <property type="entry name" value="AcylCoA_DH/ox_N"/>
</dbReference>
<keyword evidence="4 6" id="KW-0274">FAD</keyword>
<sequence length="377" mass="40230">MDFSFSEEQQMLQESVQKFIQKSYDFETRKGIVDSASGYSEDNWKLFAELGWLTVPFSEADGGFGGAAVDLMVMMEEFGKGMLVEPFVATAVFSGGLIAALGSDEQKAELLPALMSGDLQLACAYAETGSRFNLANVATTATSDGTTVKINGSKIAVLNGSNANKLLVVARSEGDKISEKGVSVYLVDAKAKGIKLHAYSHIDGQKSAEIAFSDVEIPASDCLGTPGEAYAALQTVVDKVTLAVSAEAVGVMEMLLQKTVEYSKTRKQFGTAIGTFQALQHRMTDMFIECQLARSIVIMAAMKLDSNITATEKAKAVSAAKSKVGAATIKVGQEAVQLHGGIAMTEELDVGHMFKRTTAIELSFGNTDYHTARFASL</sequence>
<feature type="domain" description="Acyl-CoA oxidase/dehydrogenase middle" evidence="8">
    <location>
        <begin position="122"/>
        <end position="215"/>
    </location>
</feature>
<dbReference type="Gene3D" id="1.20.140.10">
    <property type="entry name" value="Butyryl-CoA Dehydrogenase, subunit A, domain 3"/>
    <property type="match status" value="1"/>
</dbReference>
<evidence type="ECO:0000259" key="8">
    <source>
        <dbReference type="Pfam" id="PF02770"/>
    </source>
</evidence>
<dbReference type="SUPFAM" id="SSF56645">
    <property type="entry name" value="Acyl-CoA dehydrogenase NM domain-like"/>
    <property type="match status" value="1"/>
</dbReference>